<dbReference type="Gene3D" id="1.20.140.10">
    <property type="entry name" value="Butyryl-CoA Dehydrogenase, subunit A, domain 3"/>
    <property type="match status" value="1"/>
</dbReference>
<evidence type="ECO:0000259" key="2">
    <source>
        <dbReference type="Pfam" id="PF00441"/>
    </source>
</evidence>
<evidence type="ECO:0000256" key="1">
    <source>
        <dbReference type="ARBA" id="ARBA00022630"/>
    </source>
</evidence>
<dbReference type="EMBL" id="JBJGBS010000226">
    <property type="protein sequence ID" value="MFO3707476.1"/>
    <property type="molecule type" value="Genomic_DNA"/>
</dbReference>
<keyword evidence="1" id="KW-0285">Flavoprotein</keyword>
<sequence>CAEVGRTPALPQMRQRWSALRDAKITEIDEGTSEIQRLVIARGETGLR</sequence>
<name>A0ABW9MTA7_9XANT</name>
<keyword evidence="4" id="KW-1185">Reference proteome</keyword>
<evidence type="ECO:0000313" key="4">
    <source>
        <dbReference type="Proteomes" id="UP001637990"/>
    </source>
</evidence>
<protein>
    <submittedName>
        <fullName evidence="3">Acyl-CoA dehydrogenase family protein</fullName>
    </submittedName>
</protein>
<dbReference type="RefSeq" id="WP_410049902.1">
    <property type="nucleotide sequence ID" value="NZ_JBJGBS010000226.1"/>
</dbReference>
<feature type="domain" description="Acyl-CoA dehydrogenase/oxidase C-terminal" evidence="2">
    <location>
        <begin position="19"/>
        <end position="43"/>
    </location>
</feature>
<dbReference type="Proteomes" id="UP001637990">
    <property type="component" value="Unassembled WGS sequence"/>
</dbReference>
<accession>A0ABW9MTA7</accession>
<proteinExistence type="predicted"/>
<organism evidence="3 4">
    <name type="scientific">Xanthomonas codiaei</name>
    <dbReference type="NCBI Taxonomy" id="56463"/>
    <lineage>
        <taxon>Bacteria</taxon>
        <taxon>Pseudomonadati</taxon>
        <taxon>Pseudomonadota</taxon>
        <taxon>Gammaproteobacteria</taxon>
        <taxon>Lysobacterales</taxon>
        <taxon>Lysobacteraceae</taxon>
        <taxon>Xanthomonas</taxon>
    </lineage>
</organism>
<dbReference type="InterPro" id="IPR036250">
    <property type="entry name" value="AcylCo_DH-like_C"/>
</dbReference>
<dbReference type="SUPFAM" id="SSF47203">
    <property type="entry name" value="Acyl-CoA dehydrogenase C-terminal domain-like"/>
    <property type="match status" value="1"/>
</dbReference>
<reference evidence="3 4" key="1">
    <citation type="submission" date="2024-11" db="EMBL/GenBank/DDBJ databases">
        <title>Genome sequencing of Xanthomonas codiaei.</title>
        <authorList>
            <person name="Studholme D.J."/>
        </authorList>
    </citation>
    <scope>NUCLEOTIDE SEQUENCE [LARGE SCALE GENOMIC DNA]</scope>
    <source>
        <strain evidence="3 4">NCPPB 4350</strain>
    </source>
</reference>
<feature type="non-terminal residue" evidence="3">
    <location>
        <position position="1"/>
    </location>
</feature>
<evidence type="ECO:0000313" key="3">
    <source>
        <dbReference type="EMBL" id="MFO3707476.1"/>
    </source>
</evidence>
<dbReference type="InterPro" id="IPR009075">
    <property type="entry name" value="AcylCo_DH/oxidase_C"/>
</dbReference>
<comment type="caution">
    <text evidence="3">The sequence shown here is derived from an EMBL/GenBank/DDBJ whole genome shotgun (WGS) entry which is preliminary data.</text>
</comment>
<dbReference type="Pfam" id="PF00441">
    <property type="entry name" value="Acyl-CoA_dh_1"/>
    <property type="match status" value="1"/>
</dbReference>
<gene>
    <name evidence="3" type="ORF">ACI6Q5_21485</name>
</gene>